<gene>
    <name evidence="14" type="ORF">H5410_017517</name>
</gene>
<dbReference type="EMBL" id="JACXVP010000003">
    <property type="protein sequence ID" value="KAG5617693.1"/>
    <property type="molecule type" value="Genomic_DNA"/>
</dbReference>
<dbReference type="Pfam" id="PF00278">
    <property type="entry name" value="Orn_DAP_Arg_deC"/>
    <property type="match status" value="1"/>
</dbReference>
<dbReference type="PRINTS" id="PR01179">
    <property type="entry name" value="ODADCRBXLASE"/>
</dbReference>
<dbReference type="InterPro" id="IPR009006">
    <property type="entry name" value="Ala_racemase/Decarboxylase_C"/>
</dbReference>
<dbReference type="GO" id="GO:0005737">
    <property type="term" value="C:cytoplasm"/>
    <property type="evidence" value="ECO:0007669"/>
    <property type="project" value="TreeGrafter"/>
</dbReference>
<dbReference type="InterPro" id="IPR022644">
    <property type="entry name" value="De-COase2_N"/>
</dbReference>
<keyword evidence="3 10" id="KW-0663">Pyridoxal phosphate</keyword>
<keyword evidence="15" id="KW-1185">Reference proteome</keyword>
<name>A0A9J5ZZD3_SOLCO</name>
<comment type="subunit">
    <text evidence="8">Homodimer. Only the dimer is catalytically active, as the active sites are constructed of residues from both monomers.</text>
</comment>
<evidence type="ECO:0000256" key="4">
    <source>
        <dbReference type="ARBA" id="ARBA00023239"/>
    </source>
</evidence>
<sequence length="423" mass="46978">MLSTDFGKITRVHNIPKDGMANLIRSIAAEKHEAGQPFYVLDLATIERVMDKWNHSFPNVKPFYAVKCNTELALLTKLANLGANFDCASLLEIDTVLRLGISPNQIIFANPCKAISHIKHAAAVGVNFTTFDSKLEVDKIKKWHPQCHLLLRIKAPSDSGSLRPLGKKFGALPEEIEPLLHYACNVAGLKVVGVSFHVGSIALDPTIYREAIANARAVFDVADYLGIPKMKILNIGGGFRSTPLFEEIASVVNEAVQDYFPDPNLKIIAEPGRFFPETAFTLVTHVIGKRVRGEKIEYWIDEGIYGSFRPTLYNNCFVGIKPISMKDCCEIRESTIYGPSCDSLDAVAVDIKLPELQLDDLIVFYNMGAYSKWAGTKISPQKTEQKEEEKQVDTTTSTTEIAQQARHRICLCVSASIIVYAIW</sequence>
<dbReference type="InterPro" id="IPR022643">
    <property type="entry name" value="De-COase2_C"/>
</dbReference>
<dbReference type="EC" id="4.1.1.17" evidence="6"/>
<dbReference type="GO" id="GO:0004586">
    <property type="term" value="F:ornithine decarboxylase activity"/>
    <property type="evidence" value="ECO:0007669"/>
    <property type="project" value="UniProtKB-EC"/>
</dbReference>
<dbReference type="Pfam" id="PF02784">
    <property type="entry name" value="Orn_Arg_deC_N"/>
    <property type="match status" value="1"/>
</dbReference>
<comment type="pathway">
    <text evidence="5">Amine and polyamine biosynthesis; putrescine biosynthesis via L-ornithine pathway; putrescine from L-ornithine: step 1/1.</text>
</comment>
<dbReference type="InterPro" id="IPR000183">
    <property type="entry name" value="Orn/DAP/Arg_de-COase"/>
</dbReference>
<dbReference type="OrthoDB" id="5034579at2759"/>
<dbReference type="Gene3D" id="3.20.20.10">
    <property type="entry name" value="Alanine racemase"/>
    <property type="match status" value="1"/>
</dbReference>
<evidence type="ECO:0000256" key="5">
    <source>
        <dbReference type="ARBA" id="ARBA00034115"/>
    </source>
</evidence>
<evidence type="ECO:0000256" key="1">
    <source>
        <dbReference type="ARBA" id="ARBA00001933"/>
    </source>
</evidence>
<evidence type="ECO:0000256" key="7">
    <source>
        <dbReference type="ARBA" id="ARBA00039485"/>
    </source>
</evidence>
<accession>A0A9J5ZZD3</accession>
<dbReference type="PANTHER" id="PTHR11482">
    <property type="entry name" value="ARGININE/DIAMINOPIMELATE/ORNITHINE DECARBOXYLASE"/>
    <property type="match status" value="1"/>
</dbReference>
<evidence type="ECO:0000259" key="12">
    <source>
        <dbReference type="Pfam" id="PF00278"/>
    </source>
</evidence>
<evidence type="ECO:0000256" key="11">
    <source>
        <dbReference type="RuleBase" id="RU003737"/>
    </source>
</evidence>
<comment type="similarity">
    <text evidence="2 11">Belongs to the Orn/Lys/Arg decarboxylase class-II family.</text>
</comment>
<dbReference type="InterPro" id="IPR002433">
    <property type="entry name" value="Orn_de-COase"/>
</dbReference>
<evidence type="ECO:0000256" key="10">
    <source>
        <dbReference type="PIRSR" id="PIRSR600183-50"/>
    </source>
</evidence>
<dbReference type="PANTHER" id="PTHR11482:SF63">
    <property type="entry name" value="ORNITHINE DECARBOXYLASE"/>
    <property type="match status" value="1"/>
</dbReference>
<dbReference type="Proteomes" id="UP000824120">
    <property type="component" value="Chromosome 3"/>
</dbReference>
<comment type="catalytic activity">
    <reaction evidence="9">
        <text>L-ornithine + H(+) = putrescine + CO2</text>
        <dbReference type="Rhea" id="RHEA:22964"/>
        <dbReference type="ChEBI" id="CHEBI:15378"/>
        <dbReference type="ChEBI" id="CHEBI:16526"/>
        <dbReference type="ChEBI" id="CHEBI:46911"/>
        <dbReference type="ChEBI" id="CHEBI:326268"/>
        <dbReference type="EC" id="4.1.1.17"/>
    </reaction>
</comment>
<evidence type="ECO:0000256" key="3">
    <source>
        <dbReference type="ARBA" id="ARBA00022898"/>
    </source>
</evidence>
<organism evidence="14 15">
    <name type="scientific">Solanum commersonii</name>
    <name type="common">Commerson's wild potato</name>
    <name type="synonym">Commerson's nightshade</name>
    <dbReference type="NCBI Taxonomy" id="4109"/>
    <lineage>
        <taxon>Eukaryota</taxon>
        <taxon>Viridiplantae</taxon>
        <taxon>Streptophyta</taxon>
        <taxon>Embryophyta</taxon>
        <taxon>Tracheophyta</taxon>
        <taxon>Spermatophyta</taxon>
        <taxon>Magnoliopsida</taxon>
        <taxon>eudicotyledons</taxon>
        <taxon>Gunneridae</taxon>
        <taxon>Pentapetalae</taxon>
        <taxon>asterids</taxon>
        <taxon>lamiids</taxon>
        <taxon>Solanales</taxon>
        <taxon>Solanaceae</taxon>
        <taxon>Solanoideae</taxon>
        <taxon>Solaneae</taxon>
        <taxon>Solanum</taxon>
    </lineage>
</organism>
<comment type="cofactor">
    <cofactor evidence="1 10">
        <name>pyridoxal 5'-phosphate</name>
        <dbReference type="ChEBI" id="CHEBI:597326"/>
    </cofactor>
</comment>
<feature type="active site" description="Proton donor" evidence="10">
    <location>
        <position position="341"/>
    </location>
</feature>
<reference evidence="14 15" key="1">
    <citation type="submission" date="2020-09" db="EMBL/GenBank/DDBJ databases">
        <title>De no assembly of potato wild relative species, Solanum commersonii.</title>
        <authorList>
            <person name="Cho K."/>
        </authorList>
    </citation>
    <scope>NUCLEOTIDE SEQUENCE [LARGE SCALE GENOMIC DNA]</scope>
    <source>
        <strain evidence="14">LZ3.2</strain>
        <tissue evidence="14">Leaf</tissue>
    </source>
</reference>
<dbReference type="SUPFAM" id="SSF50621">
    <property type="entry name" value="Alanine racemase C-terminal domain-like"/>
    <property type="match status" value="1"/>
</dbReference>
<dbReference type="InterPro" id="IPR022653">
    <property type="entry name" value="De-COase2_pyr-phos_BS"/>
</dbReference>
<protein>
    <recommendedName>
        <fullName evidence="7">Ornithine decarboxylase</fullName>
        <ecNumber evidence="6">4.1.1.17</ecNumber>
    </recommendedName>
</protein>
<feature type="domain" description="Orn/DAP/Arg decarboxylase 2 N-terminal" evidence="13">
    <location>
        <begin position="43"/>
        <end position="275"/>
    </location>
</feature>
<dbReference type="PROSITE" id="PS00878">
    <property type="entry name" value="ODR_DC_2_1"/>
    <property type="match status" value="1"/>
</dbReference>
<dbReference type="InterPro" id="IPR029066">
    <property type="entry name" value="PLP-binding_barrel"/>
</dbReference>
<dbReference type="GO" id="GO:0033387">
    <property type="term" value="P:putrescine biosynthetic process from arginine, via ornithine"/>
    <property type="evidence" value="ECO:0007669"/>
    <property type="project" value="TreeGrafter"/>
</dbReference>
<comment type="caution">
    <text evidence="14">The sequence shown here is derived from an EMBL/GenBank/DDBJ whole genome shotgun (WGS) entry which is preliminary data.</text>
</comment>
<feature type="domain" description="Orn/DAP/Arg decarboxylase 2 C-terminal" evidence="12">
    <location>
        <begin position="38"/>
        <end position="368"/>
    </location>
</feature>
<proteinExistence type="inferred from homology"/>
<dbReference type="CDD" id="cd00622">
    <property type="entry name" value="PLPDE_III_ODC"/>
    <property type="match status" value="1"/>
</dbReference>
<dbReference type="PRINTS" id="PR01182">
    <property type="entry name" value="ORNDCRBXLASE"/>
</dbReference>
<evidence type="ECO:0000256" key="2">
    <source>
        <dbReference type="ARBA" id="ARBA00008872"/>
    </source>
</evidence>
<evidence type="ECO:0000256" key="8">
    <source>
        <dbReference type="ARBA" id="ARBA00046672"/>
    </source>
</evidence>
<dbReference type="FunFam" id="3.20.20.10:FF:000005">
    <property type="entry name" value="Ornithine decarboxylase"/>
    <property type="match status" value="1"/>
</dbReference>
<evidence type="ECO:0000259" key="13">
    <source>
        <dbReference type="Pfam" id="PF02784"/>
    </source>
</evidence>
<dbReference type="SUPFAM" id="SSF51419">
    <property type="entry name" value="PLP-binding barrel"/>
    <property type="match status" value="1"/>
</dbReference>
<evidence type="ECO:0000256" key="6">
    <source>
        <dbReference type="ARBA" id="ARBA00034138"/>
    </source>
</evidence>
<dbReference type="Gene3D" id="2.40.37.10">
    <property type="entry name" value="Lyase, Ornithine Decarboxylase, Chain A, domain 1"/>
    <property type="match status" value="1"/>
</dbReference>
<evidence type="ECO:0000313" key="15">
    <source>
        <dbReference type="Proteomes" id="UP000824120"/>
    </source>
</evidence>
<keyword evidence="4" id="KW-0456">Lyase</keyword>
<dbReference type="AlphaFoldDB" id="A0A9J5ZZD3"/>
<evidence type="ECO:0000313" key="14">
    <source>
        <dbReference type="EMBL" id="KAG5617693.1"/>
    </source>
</evidence>
<evidence type="ECO:0000256" key="9">
    <source>
        <dbReference type="ARBA" id="ARBA00049127"/>
    </source>
</evidence>
<feature type="modified residue" description="N6-(pyridoxal phosphate)lysine" evidence="10">
    <location>
        <position position="67"/>
    </location>
</feature>